<gene>
    <name evidence="2" type="ORF">WR25_08033</name>
</gene>
<sequence length="253" mass="29406">MTYVILRSHSHFKAREQYSQQLDSIYSEWKKCIVKNIEPFKDNYTALWNQEIAHTVERCWQVWGRSKIFNVSYFTNYGGETKFHILPVKNEKSVLLSFGVGNDTDSELLLKNASKSPVEFYGADPIHYPNAELFGQIGTFFNFGLGGETGILDADVLINGSYVHKDVLILNFKYFLVEILKIKFFDNIWIDAEGGEFGFLDYFFYGGVLDKSDITVCQINFEIHSRNETHYKMTGDFFFQMLEDGRYVAMRLE</sequence>
<proteinExistence type="predicted"/>
<dbReference type="OrthoDB" id="5775722at2759"/>
<evidence type="ECO:0000259" key="1">
    <source>
        <dbReference type="Pfam" id="PF05050"/>
    </source>
</evidence>
<dbReference type="Proteomes" id="UP000218231">
    <property type="component" value="Unassembled WGS sequence"/>
</dbReference>
<evidence type="ECO:0000313" key="2">
    <source>
        <dbReference type="EMBL" id="PAV59822.1"/>
    </source>
</evidence>
<name>A0A2A2JE72_9BILA</name>
<dbReference type="InterPro" id="IPR006342">
    <property type="entry name" value="FkbM_mtfrase"/>
</dbReference>
<evidence type="ECO:0000313" key="3">
    <source>
        <dbReference type="Proteomes" id="UP000218231"/>
    </source>
</evidence>
<dbReference type="PANTHER" id="PTHR22989">
    <property type="entry name" value="UNCHARACTERIZED DUF13 C.ELEGANS"/>
    <property type="match status" value="1"/>
</dbReference>
<keyword evidence="3" id="KW-1185">Reference proteome</keyword>
<dbReference type="EMBL" id="LIAE01010498">
    <property type="protein sequence ID" value="PAV59822.1"/>
    <property type="molecule type" value="Genomic_DNA"/>
</dbReference>
<dbReference type="Pfam" id="PF05050">
    <property type="entry name" value="Methyltransf_21"/>
    <property type="match status" value="1"/>
</dbReference>
<dbReference type="STRING" id="2018661.A0A2A2JE72"/>
<feature type="domain" description="Methyltransferase FkbM" evidence="1">
    <location>
        <begin position="70"/>
        <end position="244"/>
    </location>
</feature>
<protein>
    <recommendedName>
        <fullName evidence="1">Methyltransferase FkbM domain-containing protein</fullName>
    </recommendedName>
</protein>
<dbReference type="AlphaFoldDB" id="A0A2A2JE72"/>
<accession>A0A2A2JE72</accession>
<organism evidence="2 3">
    <name type="scientific">Diploscapter pachys</name>
    <dbReference type="NCBI Taxonomy" id="2018661"/>
    <lineage>
        <taxon>Eukaryota</taxon>
        <taxon>Metazoa</taxon>
        <taxon>Ecdysozoa</taxon>
        <taxon>Nematoda</taxon>
        <taxon>Chromadorea</taxon>
        <taxon>Rhabditida</taxon>
        <taxon>Rhabditina</taxon>
        <taxon>Rhabditomorpha</taxon>
        <taxon>Rhabditoidea</taxon>
        <taxon>Rhabditidae</taxon>
        <taxon>Diploscapter</taxon>
    </lineage>
</organism>
<reference evidence="2 3" key="1">
    <citation type="journal article" date="2017" name="Curr. Biol.">
        <title>Genome architecture and evolution of a unichromosomal asexual nematode.</title>
        <authorList>
            <person name="Fradin H."/>
            <person name="Zegar C."/>
            <person name="Gutwein M."/>
            <person name="Lucas J."/>
            <person name="Kovtun M."/>
            <person name="Corcoran D."/>
            <person name="Baugh L.R."/>
            <person name="Kiontke K."/>
            <person name="Gunsalus K."/>
            <person name="Fitch D.H."/>
            <person name="Piano F."/>
        </authorList>
    </citation>
    <scope>NUCLEOTIDE SEQUENCE [LARGE SCALE GENOMIC DNA]</scope>
    <source>
        <strain evidence="2">PF1309</strain>
    </source>
</reference>
<dbReference type="PANTHER" id="PTHR22989:SF3">
    <property type="entry name" value="METHYLTRANSFERASE FKBM DOMAIN-CONTAINING PROTEIN"/>
    <property type="match status" value="1"/>
</dbReference>
<comment type="caution">
    <text evidence="2">The sequence shown here is derived from an EMBL/GenBank/DDBJ whole genome shotgun (WGS) entry which is preliminary data.</text>
</comment>